<protein>
    <submittedName>
        <fullName evidence="1">Uncharacterized protein</fullName>
    </submittedName>
</protein>
<dbReference type="HOGENOM" id="CLU_1891852_0_0_4"/>
<proteinExistence type="predicted"/>
<gene>
    <name evidence="1" type="ORF">p1B252</name>
</gene>
<geneLocation type="plasmid" evidence="2">
    <name>pAzo1</name>
</geneLocation>
<organism evidence="1 2">
    <name type="scientific">Aromatoleum aromaticum (strain DSM 19018 / LMG 30748 / EbN1)</name>
    <name type="common">Azoarcus sp. (strain EbN1)</name>
    <dbReference type="NCBI Taxonomy" id="76114"/>
    <lineage>
        <taxon>Bacteria</taxon>
        <taxon>Pseudomonadati</taxon>
        <taxon>Pseudomonadota</taxon>
        <taxon>Betaproteobacteria</taxon>
        <taxon>Rhodocyclales</taxon>
        <taxon>Rhodocyclaceae</taxon>
        <taxon>Aromatoleum</taxon>
    </lineage>
</organism>
<dbReference type="RefSeq" id="WP_011254741.1">
    <property type="nucleotide sequence ID" value="NC_006823.1"/>
</dbReference>
<name>Q5NWX6_AROAE</name>
<evidence type="ECO:0000313" key="1">
    <source>
        <dbReference type="EMBL" id="CAI10438.1"/>
    </source>
</evidence>
<accession>Q5NWX6</accession>
<reference evidence="1 2" key="1">
    <citation type="journal article" date="2005" name="Arch. Microbiol.">
        <title>The genome sequence of an anaerobic aromatic-degrading denitrifying bacterium, strain EbN1.</title>
        <authorList>
            <person name="Rabus R."/>
            <person name="Kube M."/>
            <person name="Heider J."/>
            <person name="Beck A."/>
            <person name="Heitmann K."/>
            <person name="Widdel F."/>
            <person name="Reinhardt R."/>
        </authorList>
    </citation>
    <scope>NUCLEOTIDE SEQUENCE [LARGE SCALE GENOMIC DNA]</scope>
    <source>
        <strain evidence="1 2">EbN1</strain>
        <plasmid evidence="2">Plasmid pAzo1</plasmid>
    </source>
</reference>
<dbReference type="Proteomes" id="UP000006552">
    <property type="component" value="Plasmid 1"/>
</dbReference>
<sequence>MDIETFTVELPGQLLTGAYVLGAWPREIIEVEVPFQPPTTLALDIFEISDKRRILVCTELACNQGRSITNSWPDLADHLFKLLGGQETQLVFIEHYCAVSYRDREVPSTYDLVDLRWISGHASLLGWTRLSSKG</sequence>
<keyword evidence="2" id="KW-1185">Reference proteome</keyword>
<dbReference type="AlphaFoldDB" id="Q5NWX6"/>
<dbReference type="KEGG" id="eba:p1B252"/>
<evidence type="ECO:0000313" key="2">
    <source>
        <dbReference type="Proteomes" id="UP000006552"/>
    </source>
</evidence>
<dbReference type="OrthoDB" id="9922508at2"/>
<keyword evidence="1" id="KW-0614">Plasmid</keyword>
<dbReference type="EMBL" id="CR555307">
    <property type="protein sequence ID" value="CAI10438.1"/>
    <property type="molecule type" value="Genomic_DNA"/>
</dbReference>